<dbReference type="Proteomes" id="UP001206639">
    <property type="component" value="Unassembled WGS sequence"/>
</dbReference>
<protein>
    <submittedName>
        <fullName evidence="1">Uncharacterized protein</fullName>
    </submittedName>
</protein>
<dbReference type="EMBL" id="JAODWD010000001">
    <property type="protein sequence ID" value="MCT7657370.1"/>
    <property type="molecule type" value="Genomic_DNA"/>
</dbReference>
<evidence type="ECO:0000313" key="2">
    <source>
        <dbReference type="Proteomes" id="UP001206639"/>
    </source>
</evidence>
<comment type="caution">
    <text evidence="1">The sequence shown here is derived from an EMBL/GenBank/DDBJ whole genome shotgun (WGS) entry which is preliminary data.</text>
</comment>
<organism evidence="1 2">
    <name type="scientific">Mycobacterium deserti</name>
    <dbReference type="NCBI Taxonomy" id="2978347"/>
    <lineage>
        <taxon>Bacteria</taxon>
        <taxon>Bacillati</taxon>
        <taxon>Actinomycetota</taxon>
        <taxon>Actinomycetes</taxon>
        <taxon>Mycobacteriales</taxon>
        <taxon>Mycobacteriaceae</taxon>
        <taxon>Mycobacterium</taxon>
    </lineage>
</organism>
<accession>A0ABT2M7I7</accession>
<dbReference type="RefSeq" id="WP_260991425.1">
    <property type="nucleotide sequence ID" value="NZ_JAODWD010000001.1"/>
</dbReference>
<sequence>MSTDNCVRACRCEKCAATDISEGSFALDLSAAFFSLGTADPGFVPDSFLNFYPADTTTAAIELRLENMWRRTNGGYQLMDNPLIDAALAVKERLARNIVVCREAGSHTPQADDEECCEICGIWMGDDLERRL</sequence>
<gene>
    <name evidence="1" type="ORF">N4S67_02910</name>
</gene>
<keyword evidence="2" id="KW-1185">Reference proteome</keyword>
<evidence type="ECO:0000313" key="1">
    <source>
        <dbReference type="EMBL" id="MCT7657370.1"/>
    </source>
</evidence>
<proteinExistence type="predicted"/>
<reference evidence="2" key="1">
    <citation type="submission" date="2023-07" db="EMBL/GenBank/DDBJ databases">
        <authorList>
            <person name="Deng Y."/>
            <person name="Zhang Y.-Q."/>
        </authorList>
    </citation>
    <scope>NUCLEOTIDE SEQUENCE [LARGE SCALE GENOMIC DNA]</scope>
    <source>
        <strain evidence="2">CPCC 205710</strain>
    </source>
</reference>
<name>A0ABT2M7I7_9MYCO</name>